<comment type="caution">
    <text evidence="1">The sequence shown here is derived from an EMBL/GenBank/DDBJ whole genome shotgun (WGS) entry which is preliminary data.</text>
</comment>
<dbReference type="GO" id="GO:0005634">
    <property type="term" value="C:nucleus"/>
    <property type="evidence" value="ECO:0007669"/>
    <property type="project" value="TreeGrafter"/>
</dbReference>
<dbReference type="GO" id="GO:0010499">
    <property type="term" value="P:proteasomal ubiquitin-independent protein catabolic process"/>
    <property type="evidence" value="ECO:0007669"/>
    <property type="project" value="TreeGrafter"/>
</dbReference>
<reference evidence="1" key="1">
    <citation type="submission" date="2022-07" db="EMBL/GenBank/DDBJ databases">
        <title>Genome analysis of Parmales, a sister group of diatoms, reveals the evolutionary specialization of diatoms from phago-mixotrophs to photoautotrophs.</title>
        <authorList>
            <person name="Ban H."/>
            <person name="Sato S."/>
            <person name="Yoshikawa S."/>
            <person name="Kazumasa Y."/>
            <person name="Nakamura Y."/>
            <person name="Ichinomiya M."/>
            <person name="Saitoh K."/>
            <person name="Sato N."/>
            <person name="Blanc-Mathieu R."/>
            <person name="Endo H."/>
            <person name="Kuwata A."/>
            <person name="Ogata H."/>
        </authorList>
    </citation>
    <scope>NUCLEOTIDE SEQUENCE</scope>
</reference>
<dbReference type="InterPro" id="IPR035309">
    <property type="entry name" value="PSME4"/>
</dbReference>
<keyword evidence="2" id="KW-1185">Reference proteome</keyword>
<dbReference type="GO" id="GO:0005829">
    <property type="term" value="C:cytosol"/>
    <property type="evidence" value="ECO:0007669"/>
    <property type="project" value="TreeGrafter"/>
</dbReference>
<organism evidence="1 2">
    <name type="scientific">Triparma retinervis</name>
    <dbReference type="NCBI Taxonomy" id="2557542"/>
    <lineage>
        <taxon>Eukaryota</taxon>
        <taxon>Sar</taxon>
        <taxon>Stramenopiles</taxon>
        <taxon>Ochrophyta</taxon>
        <taxon>Bolidophyceae</taxon>
        <taxon>Parmales</taxon>
        <taxon>Triparmaceae</taxon>
        <taxon>Triparma</taxon>
    </lineage>
</organism>
<gene>
    <name evidence="1" type="ORF">TrRE_jg2916</name>
</gene>
<dbReference type="PANTHER" id="PTHR32170:SF3">
    <property type="entry name" value="PROTEASOME ACTIVATOR COMPLEX SUBUNIT 4"/>
    <property type="match status" value="1"/>
</dbReference>
<evidence type="ECO:0000313" key="1">
    <source>
        <dbReference type="EMBL" id="GMH69394.1"/>
    </source>
</evidence>
<dbReference type="GO" id="GO:0070628">
    <property type="term" value="F:proteasome binding"/>
    <property type="evidence" value="ECO:0007669"/>
    <property type="project" value="InterPro"/>
</dbReference>
<dbReference type="OrthoDB" id="207086at2759"/>
<name>A0A9W7E5V8_9STRA</name>
<accession>A0A9W7E5V8</accession>
<dbReference type="Proteomes" id="UP001165082">
    <property type="component" value="Unassembled WGS sequence"/>
</dbReference>
<dbReference type="EMBL" id="BRXZ01002750">
    <property type="protein sequence ID" value="GMH69394.1"/>
    <property type="molecule type" value="Genomic_DNA"/>
</dbReference>
<dbReference type="AlphaFoldDB" id="A0A9W7E5V8"/>
<sequence length="417" mass="47058">MSKLDLCITNTNLKNADKTSKIILKLFLKLGENRVPFEPLLLMRLVKVFLELAHETTSGPTTVVTIVSGASACQSYLASAPPSPPPTNITPTSTFLLPSSTRSRLLHVAWDALNQDSLNPRFTNTSSPPPSSPPNLIFHIHWRPLYASMVLQSPFLDETTTSHRLNLNSKFDNDCREQQLSLISTARHYFPQFNSSRSSEEIWDEVKGDIKQFHSCISFRAQIILAKFIPTKAEPEFYERMLPIWTSLWGGVDSCPGWDCNFLTLFSRARKHAPPTFDWSPIQKQVYSRAISFLRIPVGSTGDSAFMAQRQPVRSFNHKYKVFSGQSTNFGSMVSKLCKLMTFWLGTGPKVDSNVTAGTAAFLKFWDYISPYFNPSNYGDWTVHLGVTLQYTCRLLAMRVGIERGKKHLEEEGEEGK</sequence>
<feature type="non-terminal residue" evidence="1">
    <location>
        <position position="1"/>
    </location>
</feature>
<protein>
    <submittedName>
        <fullName evidence="1">Uncharacterized protein</fullName>
    </submittedName>
</protein>
<dbReference type="PANTHER" id="PTHR32170">
    <property type="entry name" value="PROTEASOME ACTIVATOR COMPLEX SUBUNIT 4"/>
    <property type="match status" value="1"/>
</dbReference>
<evidence type="ECO:0000313" key="2">
    <source>
        <dbReference type="Proteomes" id="UP001165082"/>
    </source>
</evidence>
<proteinExistence type="predicted"/>
<dbReference type="GO" id="GO:0016504">
    <property type="term" value="F:peptidase activator activity"/>
    <property type="evidence" value="ECO:0007669"/>
    <property type="project" value="InterPro"/>
</dbReference>